<name>A0A0D3KAH3_EMIH1</name>
<evidence type="ECO:0000313" key="4">
    <source>
        <dbReference type="Proteomes" id="UP000013827"/>
    </source>
</evidence>
<dbReference type="EnsemblProtists" id="EOD32758">
    <property type="protein sequence ID" value="EOD32758"/>
    <property type="gene ID" value="EMIHUDRAFT_230332"/>
</dbReference>
<dbReference type="InterPro" id="IPR000571">
    <property type="entry name" value="Znf_CCCH"/>
</dbReference>
<evidence type="ECO:0000313" key="3">
    <source>
        <dbReference type="EnsemblProtists" id="EOD32758"/>
    </source>
</evidence>
<sequence length="182" mass="19132">MGRGGDACDVGCTAVIERTTATAHTDADVVSLRCDSTGRTAPVEPPDSLDALLSAAAALLGSTVHDAAFASSGEPLTDLASCANGERIRLLTTPSAKLYKTKPCRRWLVQTPRQLRKGTSPSIKHIQTPGSCKMGPACFFSHGEGDVSSEGAPIPVPDWLLEQLDREGIKVTGESDSNQLSR</sequence>
<dbReference type="GeneID" id="17278030"/>
<dbReference type="KEGG" id="ehx:EMIHUDRAFT_230332"/>
<dbReference type="PaxDb" id="2903-EOD32758"/>
<dbReference type="RefSeq" id="XP_005785187.1">
    <property type="nucleotide sequence ID" value="XM_005785130.1"/>
</dbReference>
<reference evidence="4" key="1">
    <citation type="journal article" date="2013" name="Nature">
        <title>Pan genome of the phytoplankton Emiliania underpins its global distribution.</title>
        <authorList>
            <person name="Read B.A."/>
            <person name="Kegel J."/>
            <person name="Klute M.J."/>
            <person name="Kuo A."/>
            <person name="Lefebvre S.C."/>
            <person name="Maumus F."/>
            <person name="Mayer C."/>
            <person name="Miller J."/>
            <person name="Monier A."/>
            <person name="Salamov A."/>
            <person name="Young J."/>
            <person name="Aguilar M."/>
            <person name="Claverie J.M."/>
            <person name="Frickenhaus S."/>
            <person name="Gonzalez K."/>
            <person name="Herman E.K."/>
            <person name="Lin Y.C."/>
            <person name="Napier J."/>
            <person name="Ogata H."/>
            <person name="Sarno A.F."/>
            <person name="Shmutz J."/>
            <person name="Schroeder D."/>
            <person name="de Vargas C."/>
            <person name="Verret F."/>
            <person name="von Dassow P."/>
            <person name="Valentin K."/>
            <person name="Van de Peer Y."/>
            <person name="Wheeler G."/>
            <person name="Dacks J.B."/>
            <person name="Delwiche C.F."/>
            <person name="Dyhrman S.T."/>
            <person name="Glockner G."/>
            <person name="John U."/>
            <person name="Richards T."/>
            <person name="Worden A.Z."/>
            <person name="Zhang X."/>
            <person name="Grigoriev I.V."/>
            <person name="Allen A.E."/>
            <person name="Bidle K."/>
            <person name="Borodovsky M."/>
            <person name="Bowler C."/>
            <person name="Brownlee C."/>
            <person name="Cock J.M."/>
            <person name="Elias M."/>
            <person name="Gladyshev V.N."/>
            <person name="Groth M."/>
            <person name="Guda C."/>
            <person name="Hadaegh A."/>
            <person name="Iglesias-Rodriguez M.D."/>
            <person name="Jenkins J."/>
            <person name="Jones B.M."/>
            <person name="Lawson T."/>
            <person name="Leese F."/>
            <person name="Lindquist E."/>
            <person name="Lobanov A."/>
            <person name="Lomsadze A."/>
            <person name="Malik S.B."/>
            <person name="Marsh M.E."/>
            <person name="Mackinder L."/>
            <person name="Mock T."/>
            <person name="Mueller-Roeber B."/>
            <person name="Pagarete A."/>
            <person name="Parker M."/>
            <person name="Probert I."/>
            <person name="Quesneville H."/>
            <person name="Raines C."/>
            <person name="Rensing S.A."/>
            <person name="Riano-Pachon D.M."/>
            <person name="Richier S."/>
            <person name="Rokitta S."/>
            <person name="Shiraiwa Y."/>
            <person name="Soanes D.M."/>
            <person name="van der Giezen M."/>
            <person name="Wahlund T.M."/>
            <person name="Williams B."/>
            <person name="Wilson W."/>
            <person name="Wolfe G."/>
            <person name="Wurch L.L."/>
        </authorList>
    </citation>
    <scope>NUCLEOTIDE SEQUENCE</scope>
</reference>
<reference evidence="3" key="2">
    <citation type="submission" date="2024-10" db="UniProtKB">
        <authorList>
            <consortium name="EnsemblProtists"/>
        </authorList>
    </citation>
    <scope>IDENTIFICATION</scope>
</reference>
<keyword evidence="1" id="KW-0479">Metal-binding</keyword>
<feature type="zinc finger region" description="C3H1-type" evidence="1">
    <location>
        <begin position="98"/>
        <end position="145"/>
    </location>
</feature>
<keyword evidence="4" id="KW-1185">Reference proteome</keyword>
<dbReference type="Proteomes" id="UP000013827">
    <property type="component" value="Unassembled WGS sequence"/>
</dbReference>
<accession>A0A0D3KAH3</accession>
<keyword evidence="1" id="KW-0863">Zinc-finger</keyword>
<feature type="domain" description="C3H1-type" evidence="2">
    <location>
        <begin position="98"/>
        <end position="145"/>
    </location>
</feature>
<dbReference type="SMART" id="SM00356">
    <property type="entry name" value="ZnF_C3H1"/>
    <property type="match status" value="1"/>
</dbReference>
<organism evidence="3 4">
    <name type="scientific">Emiliania huxleyi (strain CCMP1516)</name>
    <dbReference type="NCBI Taxonomy" id="280463"/>
    <lineage>
        <taxon>Eukaryota</taxon>
        <taxon>Haptista</taxon>
        <taxon>Haptophyta</taxon>
        <taxon>Prymnesiophyceae</taxon>
        <taxon>Isochrysidales</taxon>
        <taxon>Noelaerhabdaceae</taxon>
        <taxon>Emiliania</taxon>
    </lineage>
</organism>
<dbReference type="PROSITE" id="PS50103">
    <property type="entry name" value="ZF_C3H1"/>
    <property type="match status" value="1"/>
</dbReference>
<evidence type="ECO:0000259" key="2">
    <source>
        <dbReference type="PROSITE" id="PS50103"/>
    </source>
</evidence>
<dbReference type="HOGENOM" id="CLU_1484646_0_0_1"/>
<keyword evidence="1" id="KW-0862">Zinc</keyword>
<dbReference type="GO" id="GO:0008270">
    <property type="term" value="F:zinc ion binding"/>
    <property type="evidence" value="ECO:0007669"/>
    <property type="project" value="UniProtKB-KW"/>
</dbReference>
<protein>
    <recommendedName>
        <fullName evidence="2">C3H1-type domain-containing protein</fullName>
    </recommendedName>
</protein>
<evidence type="ECO:0000256" key="1">
    <source>
        <dbReference type="PROSITE-ProRule" id="PRU00723"/>
    </source>
</evidence>
<dbReference type="AlphaFoldDB" id="A0A0D3KAH3"/>
<proteinExistence type="predicted"/>
<dbReference type="Gene3D" id="4.10.1000.10">
    <property type="entry name" value="Zinc finger, CCCH-type"/>
    <property type="match status" value="1"/>
</dbReference>